<dbReference type="PANTHER" id="PTHR47506">
    <property type="entry name" value="TRANSCRIPTIONAL REGULATORY PROTEIN"/>
    <property type="match status" value="1"/>
</dbReference>
<evidence type="ECO:0000313" key="7">
    <source>
        <dbReference type="Proteomes" id="UP001154272"/>
    </source>
</evidence>
<dbReference type="EMBL" id="CAMXCH010000001">
    <property type="protein sequence ID" value="CAI3928147.1"/>
    <property type="molecule type" value="Genomic_DNA"/>
</dbReference>
<dbReference type="SUPFAM" id="SSF46689">
    <property type="entry name" value="Homeodomain-like"/>
    <property type="match status" value="1"/>
</dbReference>
<keyword evidence="3" id="KW-0804">Transcription</keyword>
<sequence length="195" mass="22374">MNSIPNNKKNLLLKTGQEIFASHGFTNVGLTELLKKAGIPKGSFYYYFDSKEDYGVAVIQYYMDQYTTHLSTLFNTPDLSGKERLLSCWENWNENQCNNDYEGRCLVVKLSSEVADFSEAMRHEFCKGIDKVLTLIASVIYKGQQDGSIPDHLNPDLTAQELYQQWLGASLLTKIQRNKHPFKIALRYTMNILEK</sequence>
<evidence type="ECO:0000256" key="1">
    <source>
        <dbReference type="ARBA" id="ARBA00023015"/>
    </source>
</evidence>
<organism evidence="6 7">
    <name type="scientific">Commensalibacter papalotli</name>
    <name type="common">ex Botero et al. 2024</name>
    <dbReference type="NCBI Taxonomy" id="2972766"/>
    <lineage>
        <taxon>Bacteria</taxon>
        <taxon>Pseudomonadati</taxon>
        <taxon>Pseudomonadota</taxon>
        <taxon>Alphaproteobacteria</taxon>
        <taxon>Acetobacterales</taxon>
        <taxon>Acetobacteraceae</taxon>
    </lineage>
</organism>
<evidence type="ECO:0000259" key="5">
    <source>
        <dbReference type="PROSITE" id="PS50977"/>
    </source>
</evidence>
<evidence type="ECO:0000256" key="2">
    <source>
        <dbReference type="ARBA" id="ARBA00023125"/>
    </source>
</evidence>
<dbReference type="InterPro" id="IPR036271">
    <property type="entry name" value="Tet_transcr_reg_TetR-rel_C_sf"/>
</dbReference>
<accession>A0ABM9HJZ4</accession>
<evidence type="ECO:0000256" key="4">
    <source>
        <dbReference type="PROSITE-ProRule" id="PRU00335"/>
    </source>
</evidence>
<evidence type="ECO:0000313" key="6">
    <source>
        <dbReference type="EMBL" id="CAI3928147.1"/>
    </source>
</evidence>
<dbReference type="Pfam" id="PF00440">
    <property type="entry name" value="TetR_N"/>
    <property type="match status" value="1"/>
</dbReference>
<dbReference type="PANTHER" id="PTHR47506:SF6">
    <property type="entry name" value="HTH-TYPE TRANSCRIPTIONAL REPRESSOR NEMR"/>
    <property type="match status" value="1"/>
</dbReference>
<dbReference type="InterPro" id="IPR009057">
    <property type="entry name" value="Homeodomain-like_sf"/>
</dbReference>
<proteinExistence type="predicted"/>
<dbReference type="Proteomes" id="UP001154272">
    <property type="component" value="Unassembled WGS sequence"/>
</dbReference>
<keyword evidence="7" id="KW-1185">Reference proteome</keyword>
<dbReference type="RefSeq" id="WP_034337611.1">
    <property type="nucleotide sequence ID" value="NZ_CAMXCH010000001.1"/>
</dbReference>
<gene>
    <name evidence="6" type="ORF">R83534S58_LOCUS360</name>
</gene>
<feature type="DNA-binding region" description="H-T-H motif" evidence="4">
    <location>
        <begin position="29"/>
        <end position="48"/>
    </location>
</feature>
<dbReference type="Gene3D" id="1.10.357.10">
    <property type="entry name" value="Tetracycline Repressor, domain 2"/>
    <property type="match status" value="1"/>
</dbReference>
<keyword evidence="1" id="KW-0805">Transcription regulation</keyword>
<keyword evidence="2 4" id="KW-0238">DNA-binding</keyword>
<evidence type="ECO:0000256" key="3">
    <source>
        <dbReference type="ARBA" id="ARBA00023163"/>
    </source>
</evidence>
<protein>
    <submittedName>
        <fullName evidence="6">AcrR family</fullName>
    </submittedName>
</protein>
<dbReference type="PROSITE" id="PS50977">
    <property type="entry name" value="HTH_TETR_2"/>
    <property type="match status" value="1"/>
</dbReference>
<dbReference type="Pfam" id="PF16925">
    <property type="entry name" value="TetR_C_13"/>
    <property type="match status" value="1"/>
</dbReference>
<dbReference type="PRINTS" id="PR00455">
    <property type="entry name" value="HTHTETR"/>
</dbReference>
<dbReference type="InterPro" id="IPR011075">
    <property type="entry name" value="TetR_C"/>
</dbReference>
<reference evidence="6" key="1">
    <citation type="submission" date="2022-10" db="EMBL/GenBank/DDBJ databases">
        <authorList>
            <person name="Botero Cardona J."/>
        </authorList>
    </citation>
    <scope>NUCLEOTIDE SEQUENCE</scope>
    <source>
        <strain evidence="6">R-83534</strain>
    </source>
</reference>
<feature type="domain" description="HTH tetR-type" evidence="5">
    <location>
        <begin position="6"/>
        <end position="66"/>
    </location>
</feature>
<name>A0ABM9HJZ4_9PROT</name>
<dbReference type="SUPFAM" id="SSF48498">
    <property type="entry name" value="Tetracyclin repressor-like, C-terminal domain"/>
    <property type="match status" value="1"/>
</dbReference>
<dbReference type="InterPro" id="IPR001647">
    <property type="entry name" value="HTH_TetR"/>
</dbReference>
<comment type="caution">
    <text evidence="6">The sequence shown here is derived from an EMBL/GenBank/DDBJ whole genome shotgun (WGS) entry which is preliminary data.</text>
</comment>